<feature type="compositionally biased region" description="Polar residues" evidence="1">
    <location>
        <begin position="143"/>
        <end position="154"/>
    </location>
</feature>
<evidence type="ECO:0008006" key="4">
    <source>
        <dbReference type="Google" id="ProtNLM"/>
    </source>
</evidence>
<sequence>MTNALDQLADANPIDACQAVVSDEVRTRALTQPGPPEHHDSRSGRRRWIAGAAVATVTAAAAVIAIGSAGDGGPRLPGLADRAYAATTGPGVRHWRTDITQSRSRQPARAEGWSAGSITHVVLSAGRTVATLRPELELRTAGGRTQSLSPGDNTITERKAADGPGADVSQPFEDPMAAFRAAHQDGRLVQAGPRTYRVREAAAPGRQFVDTASTRVLTYEIDPRTALPRRLVIRYKPRPGAGAAARRAAENVVTYSFTVYERLPATAANLARLALPANAGKGPPLIDARPHFAVLRSERRLNPRERRLARGLATGFGRQSARTTLNRALDVDAARRARAGVILIPGADSVCMMIKGGGTCSPTETVLRTGLALSGTRIQGMVVAVPDGVRKLRARLPRHPWRTFAVRDNIATLPNGGYRYRLVH</sequence>
<proteinExistence type="predicted"/>
<evidence type="ECO:0000256" key="2">
    <source>
        <dbReference type="SAM" id="Phobius"/>
    </source>
</evidence>
<keyword evidence="2" id="KW-1133">Transmembrane helix</keyword>
<keyword evidence="2" id="KW-0812">Transmembrane</keyword>
<evidence type="ECO:0000313" key="3">
    <source>
        <dbReference type="EMBL" id="XAY06102.1"/>
    </source>
</evidence>
<feature type="region of interest" description="Disordered" evidence="1">
    <location>
        <begin position="136"/>
        <end position="172"/>
    </location>
</feature>
<keyword evidence="2" id="KW-0472">Membrane</keyword>
<accession>A0AAU7AXR8</accession>
<dbReference type="AlphaFoldDB" id="A0AAU7AXR8"/>
<name>A0AAU7AXR8_9ACTN</name>
<reference evidence="3" key="1">
    <citation type="submission" date="2022-12" db="EMBL/GenBank/DDBJ databases">
        <title>Paraconexibacter alkalitolerans sp. nov. and Baekduia alba sp. nov., isolated from soil and emended description of the genera Paraconexibacter (Chun et al., 2020) and Baekduia (An et al., 2020).</title>
        <authorList>
            <person name="Vieira S."/>
            <person name="Huber K.J."/>
            <person name="Geppert A."/>
            <person name="Wolf J."/>
            <person name="Neumann-Schaal M."/>
            <person name="Muesken M."/>
            <person name="Overmann J."/>
        </authorList>
    </citation>
    <scope>NUCLEOTIDE SEQUENCE</scope>
    <source>
        <strain evidence="3">AEG42_29</strain>
    </source>
</reference>
<dbReference type="KEGG" id="parq:DSM112329_02964"/>
<gene>
    <name evidence="3" type="ORF">DSM112329_02964</name>
</gene>
<protein>
    <recommendedName>
        <fullName evidence="4">MucB/RseB N-terminal domain-containing protein</fullName>
    </recommendedName>
</protein>
<dbReference type="EMBL" id="CP114014">
    <property type="protein sequence ID" value="XAY06102.1"/>
    <property type="molecule type" value="Genomic_DNA"/>
</dbReference>
<evidence type="ECO:0000256" key="1">
    <source>
        <dbReference type="SAM" id="MobiDB-lite"/>
    </source>
</evidence>
<organism evidence="3">
    <name type="scientific">Paraconexibacter sp. AEG42_29</name>
    <dbReference type="NCBI Taxonomy" id="2997339"/>
    <lineage>
        <taxon>Bacteria</taxon>
        <taxon>Bacillati</taxon>
        <taxon>Actinomycetota</taxon>
        <taxon>Thermoleophilia</taxon>
        <taxon>Solirubrobacterales</taxon>
        <taxon>Paraconexibacteraceae</taxon>
        <taxon>Paraconexibacter</taxon>
    </lineage>
</organism>
<feature type="transmembrane region" description="Helical" evidence="2">
    <location>
        <begin position="48"/>
        <end position="67"/>
    </location>
</feature>